<name>A0ABN7TSJ0_9BACL</name>
<evidence type="ECO:0000313" key="1">
    <source>
        <dbReference type="EMBL" id="CAG7654053.1"/>
    </source>
</evidence>
<dbReference type="Proteomes" id="UP000730618">
    <property type="component" value="Unassembled WGS sequence"/>
</dbReference>
<organism evidence="1 2">
    <name type="scientific">Paenibacillus allorhizosphaerae</name>
    <dbReference type="NCBI Taxonomy" id="2849866"/>
    <lineage>
        <taxon>Bacteria</taxon>
        <taxon>Bacillati</taxon>
        <taxon>Bacillota</taxon>
        <taxon>Bacilli</taxon>
        <taxon>Bacillales</taxon>
        <taxon>Paenibacillaceae</taxon>
        <taxon>Paenibacillus</taxon>
    </lineage>
</organism>
<dbReference type="EMBL" id="CAJVCE010000021">
    <property type="protein sequence ID" value="CAG7654053.1"/>
    <property type="molecule type" value="Genomic_DNA"/>
</dbReference>
<sequence>MNMNTNRISSHLEQIEWIGKLADLKEAHYQQSLMLSAVIELLVEKGILSAQEIAAKAHALEAADTASATMSP</sequence>
<dbReference type="RefSeq" id="WP_218101871.1">
    <property type="nucleotide sequence ID" value="NZ_CAJVCE010000021.1"/>
</dbReference>
<proteinExistence type="predicted"/>
<evidence type="ECO:0000313" key="2">
    <source>
        <dbReference type="Proteomes" id="UP000730618"/>
    </source>
</evidence>
<protein>
    <recommendedName>
        <fullName evidence="3">Nitrile hydratase subunit beta</fullName>
    </recommendedName>
</protein>
<reference evidence="1 2" key="1">
    <citation type="submission" date="2021-06" db="EMBL/GenBank/DDBJ databases">
        <authorList>
            <person name="Criscuolo A."/>
        </authorList>
    </citation>
    <scope>NUCLEOTIDE SEQUENCE [LARGE SCALE GENOMIC DNA]</scope>
    <source>
        <strain evidence="2">CIP 111802</strain>
    </source>
</reference>
<gene>
    <name evidence="1" type="ORF">PAECIP111802_05664</name>
</gene>
<accession>A0ABN7TSJ0</accession>
<keyword evidence="2" id="KW-1185">Reference proteome</keyword>
<evidence type="ECO:0008006" key="3">
    <source>
        <dbReference type="Google" id="ProtNLM"/>
    </source>
</evidence>
<comment type="caution">
    <text evidence="1">The sequence shown here is derived from an EMBL/GenBank/DDBJ whole genome shotgun (WGS) entry which is preliminary data.</text>
</comment>